<evidence type="ECO:0000313" key="2">
    <source>
        <dbReference type="Proteomes" id="UP001524383"/>
    </source>
</evidence>
<proteinExistence type="predicted"/>
<dbReference type="EMBL" id="VOTZ01000002">
    <property type="protein sequence ID" value="MCQ1537556.1"/>
    <property type="molecule type" value="Genomic_DNA"/>
</dbReference>
<sequence length="531" mass="61828">MNRSFFSDPNHFHYYGPAFDLTNDHLTLEEKNRLIGIIAETFEEYPDCREVTLALSSLYESIGDRISAYSTLIDDYFFSESSLCMMRKAFLFRPWNEKDDRRLLAELTKRHDDPQLMRRLYAFLGFTLMKDDERAEELWHSLLEETLFRPPSGTDDILDHSYRYSVFHNLSFREQIEGIRYLLRAGIPDNLEVELVSFSEAIPSYLKNLLSLIMLFISDTEDAEIKDPLCVVIAAAFGSVEIIDGFLADSEERLDEVFVEYIELLREEAVTTGEEAIALIHLLNRADDPILHEEGFLDDFERVMQSTNPSVLIIADWIIRQIPAERLQDLPQEYQTEYFRKRADLLEDYYKDEPDDEDTSLEELEERVPDEILALSPEEVIELGDIELFFSFLRDHISDGKYLNMSGTFIELGLDLDRMDEVFDQKTVFMEHKCKQALALIESYLFVQDRNYKRAEAHIHQGEMEPDEAELFLARIYLQTESPKKAVEICEKLLKKKRIGVDPYPILILAYRAAGSEKKAQKAEAAMRRQG</sequence>
<gene>
    <name evidence="1" type="ORF">FTO68_00920</name>
</gene>
<comment type="caution">
    <text evidence="1">The sequence shown here is derived from an EMBL/GenBank/DDBJ whole genome shotgun (WGS) entry which is preliminary data.</text>
</comment>
<evidence type="ECO:0000313" key="1">
    <source>
        <dbReference type="EMBL" id="MCQ1537556.1"/>
    </source>
</evidence>
<keyword evidence="2" id="KW-1185">Reference proteome</keyword>
<name>A0ABD4TFX0_9EURY</name>
<protein>
    <recommendedName>
        <fullName evidence="3">Tetratricopeptide repeat protein</fullName>
    </recommendedName>
</protein>
<dbReference type="AlphaFoldDB" id="A0ABD4TFX0"/>
<accession>A0ABD4TFX0</accession>
<reference evidence="1 2" key="1">
    <citation type="submission" date="2019-08" db="EMBL/GenBank/DDBJ databases">
        <authorList>
            <person name="Chen S.-C."/>
            <person name="Lai M.-C."/>
            <person name="You Y.-T."/>
        </authorList>
    </citation>
    <scope>NUCLEOTIDE SEQUENCE [LARGE SCALE GENOMIC DNA]</scope>
    <source>
        <strain evidence="1 2">P2F9704a</strain>
    </source>
</reference>
<dbReference type="Proteomes" id="UP001524383">
    <property type="component" value="Unassembled WGS sequence"/>
</dbReference>
<dbReference type="RefSeq" id="WP_255331470.1">
    <property type="nucleotide sequence ID" value="NZ_VOTZ01000002.1"/>
</dbReference>
<evidence type="ECO:0008006" key="3">
    <source>
        <dbReference type="Google" id="ProtNLM"/>
    </source>
</evidence>
<organism evidence="1 2">
    <name type="scientific">Methanocalculus taiwanensis</name>
    <dbReference type="NCBI Taxonomy" id="106207"/>
    <lineage>
        <taxon>Archaea</taxon>
        <taxon>Methanobacteriati</taxon>
        <taxon>Methanobacteriota</taxon>
        <taxon>Stenosarchaea group</taxon>
        <taxon>Methanomicrobia</taxon>
        <taxon>Methanomicrobiales</taxon>
        <taxon>Methanocalculaceae</taxon>
        <taxon>Methanocalculus</taxon>
    </lineage>
</organism>